<dbReference type="AlphaFoldDB" id="A0A5R9PEK8"/>
<dbReference type="Gene3D" id="3.20.20.60">
    <property type="entry name" value="Phosphoenolpyruvate-binding domains"/>
    <property type="match status" value="1"/>
</dbReference>
<accession>A0A5R9PEK8</accession>
<dbReference type="PANTHER" id="PTHR42905:SF16">
    <property type="entry name" value="CARBOXYPHOSPHONOENOLPYRUVATE PHOSPHONOMUTASE-LIKE PROTEIN (AFU_ORTHOLOGUE AFUA_5G07230)"/>
    <property type="match status" value="1"/>
</dbReference>
<dbReference type="CDD" id="cd00377">
    <property type="entry name" value="ICL_PEPM"/>
    <property type="match status" value="1"/>
</dbReference>
<comment type="caution">
    <text evidence="2">The sequence shown here is derived from an EMBL/GenBank/DDBJ whole genome shotgun (WGS) entry which is preliminary data.</text>
</comment>
<protein>
    <submittedName>
        <fullName evidence="2">Isocitrate lyase/phosphoenolpyruvate mutase family protein</fullName>
    </submittedName>
</protein>
<dbReference type="SUPFAM" id="SSF51621">
    <property type="entry name" value="Phosphoenolpyruvate/pyruvate domain"/>
    <property type="match status" value="1"/>
</dbReference>
<dbReference type="InterPro" id="IPR039556">
    <property type="entry name" value="ICL/PEPM"/>
</dbReference>
<organism evidence="2 3">
    <name type="scientific">Thermomonas fusca</name>
    <dbReference type="NCBI Taxonomy" id="215690"/>
    <lineage>
        <taxon>Bacteria</taxon>
        <taxon>Pseudomonadati</taxon>
        <taxon>Pseudomonadota</taxon>
        <taxon>Gammaproteobacteria</taxon>
        <taxon>Lysobacterales</taxon>
        <taxon>Lysobacteraceae</taxon>
        <taxon>Thermomonas</taxon>
    </lineage>
</organism>
<sequence length="270" mass="27728">MMDKARHFHALHRAGRPLLLPNAWDAGSAAMFAGMDFAAIATTSGGLAWSLGHADGEQLPLRELLAAVCRIVRVVDVPVTVDFEAGFGATPAQVGESVRALLDTGAVGLNLEDGIAHASLRSLDDAAARIAAARAAAEGMGIPAFINARVDGWIVGGMTADALFEDGVRRARAYLDAGADGIYPIALAEPATIGEFCAAVAAPVNIGARPGLPDLAALGRLGVARVSTATRLAMLALSAARDAAQAVRDTGGFDVLASGVGYDDVQQWFD</sequence>
<dbReference type="PANTHER" id="PTHR42905">
    <property type="entry name" value="PHOSPHOENOLPYRUVATE CARBOXYLASE"/>
    <property type="match status" value="1"/>
</dbReference>
<dbReference type="InterPro" id="IPR015813">
    <property type="entry name" value="Pyrv/PenolPyrv_kinase-like_dom"/>
</dbReference>
<gene>
    <name evidence="2" type="ORF">E5S66_07970</name>
</gene>
<dbReference type="Proteomes" id="UP000308508">
    <property type="component" value="Unassembled WGS sequence"/>
</dbReference>
<dbReference type="EMBL" id="SROY01000003">
    <property type="protein sequence ID" value="TLX21463.1"/>
    <property type="molecule type" value="Genomic_DNA"/>
</dbReference>
<keyword evidence="2" id="KW-0670">Pyruvate</keyword>
<evidence type="ECO:0000313" key="3">
    <source>
        <dbReference type="Proteomes" id="UP000308508"/>
    </source>
</evidence>
<proteinExistence type="predicted"/>
<dbReference type="STRING" id="1123377.GCA_000423885_01115"/>
<dbReference type="Pfam" id="PF13714">
    <property type="entry name" value="PEP_mutase"/>
    <property type="match status" value="1"/>
</dbReference>
<dbReference type="InterPro" id="IPR040442">
    <property type="entry name" value="Pyrv_kinase-like_dom_sf"/>
</dbReference>
<dbReference type="GO" id="GO:0016829">
    <property type="term" value="F:lyase activity"/>
    <property type="evidence" value="ECO:0007669"/>
    <property type="project" value="UniProtKB-KW"/>
</dbReference>
<keyword evidence="2" id="KW-0456">Lyase</keyword>
<keyword evidence="1" id="KW-0479">Metal-binding</keyword>
<name>A0A5R9PEK8_9GAMM</name>
<evidence type="ECO:0000256" key="1">
    <source>
        <dbReference type="ARBA" id="ARBA00022723"/>
    </source>
</evidence>
<dbReference type="GO" id="GO:0046872">
    <property type="term" value="F:metal ion binding"/>
    <property type="evidence" value="ECO:0007669"/>
    <property type="project" value="UniProtKB-KW"/>
</dbReference>
<keyword evidence="3" id="KW-1185">Reference proteome</keyword>
<reference evidence="2 3" key="1">
    <citation type="submission" date="2019-04" db="EMBL/GenBank/DDBJ databases">
        <authorList>
            <person name="Grouzdev D.S."/>
            <person name="Nazina T.N."/>
        </authorList>
    </citation>
    <scope>NUCLEOTIDE SEQUENCE [LARGE SCALE GENOMIC DNA]</scope>
    <source>
        <strain evidence="2 3">SHC 3-19</strain>
    </source>
</reference>
<evidence type="ECO:0000313" key="2">
    <source>
        <dbReference type="EMBL" id="TLX21463.1"/>
    </source>
</evidence>